<reference evidence="1 2" key="1">
    <citation type="submission" date="2016-10" db="EMBL/GenBank/DDBJ databases">
        <authorList>
            <person name="de Groot N.N."/>
        </authorList>
    </citation>
    <scope>NUCLEOTIDE SEQUENCE [LARGE SCALE GENOMIC DNA]</scope>
    <source>
        <strain evidence="1 2">CGMCC 4.1877</strain>
    </source>
</reference>
<accession>A0A1I5ELI4</accession>
<name>A0A1I5ELI4_PSUAM</name>
<dbReference type="OrthoDB" id="163266at2"/>
<dbReference type="Gene3D" id="2.30.110.10">
    <property type="entry name" value="Electron Transport, Fmn-binding Protein, Chain A"/>
    <property type="match status" value="1"/>
</dbReference>
<sequence length="156" mass="17272">MSTPAGLRILRRRALARAPIALYRAGLGVLLGHRMLLLEHIGRRSGERRRAVLEVTDRPAPGHYVVVSGFGERAQWFRNVVAEPRVRVSVGRRRAVPATAHRLPPERAAALLAGYPRRHPRAWARLEPTIRAACGLGPTEPLAPHVPVVELVLDRP</sequence>
<dbReference type="Pfam" id="PF04075">
    <property type="entry name" value="F420H2_quin_red"/>
    <property type="match status" value="1"/>
</dbReference>
<protein>
    <submittedName>
        <fullName evidence="1">Deazaflavin-dependent oxidoreductase, nitroreductase family</fullName>
    </submittedName>
</protein>
<dbReference type="InterPro" id="IPR004378">
    <property type="entry name" value="F420H2_quin_Rdtase"/>
</dbReference>
<dbReference type="GO" id="GO:0016491">
    <property type="term" value="F:oxidoreductase activity"/>
    <property type="evidence" value="ECO:0007669"/>
    <property type="project" value="InterPro"/>
</dbReference>
<proteinExistence type="predicted"/>
<gene>
    <name evidence="1" type="ORF">SAMN05216207_103163</name>
</gene>
<dbReference type="AlphaFoldDB" id="A0A1I5ELI4"/>
<dbReference type="Proteomes" id="UP000199614">
    <property type="component" value="Unassembled WGS sequence"/>
</dbReference>
<dbReference type="NCBIfam" id="TIGR00026">
    <property type="entry name" value="hi_GC_TIGR00026"/>
    <property type="match status" value="1"/>
</dbReference>
<evidence type="ECO:0000313" key="2">
    <source>
        <dbReference type="Proteomes" id="UP000199614"/>
    </source>
</evidence>
<keyword evidence="2" id="KW-1185">Reference proteome</keyword>
<dbReference type="EMBL" id="FOUY01000031">
    <property type="protein sequence ID" value="SFO12374.1"/>
    <property type="molecule type" value="Genomic_DNA"/>
</dbReference>
<dbReference type="STRING" id="260086.SAMN05216207_103163"/>
<dbReference type="InterPro" id="IPR012349">
    <property type="entry name" value="Split_barrel_FMN-bd"/>
</dbReference>
<evidence type="ECO:0000313" key="1">
    <source>
        <dbReference type="EMBL" id="SFO12374.1"/>
    </source>
</evidence>
<dbReference type="RefSeq" id="WP_093350407.1">
    <property type="nucleotide sequence ID" value="NZ_FOUY01000031.1"/>
</dbReference>
<organism evidence="1 2">
    <name type="scientific">Pseudonocardia ammonioxydans</name>
    <dbReference type="NCBI Taxonomy" id="260086"/>
    <lineage>
        <taxon>Bacteria</taxon>
        <taxon>Bacillati</taxon>
        <taxon>Actinomycetota</taxon>
        <taxon>Actinomycetes</taxon>
        <taxon>Pseudonocardiales</taxon>
        <taxon>Pseudonocardiaceae</taxon>
        <taxon>Pseudonocardia</taxon>
    </lineage>
</organism>